<dbReference type="Gene3D" id="2.102.10.10">
    <property type="entry name" value="Rieske [2Fe-2S] iron-sulphur domain"/>
    <property type="match status" value="1"/>
</dbReference>
<dbReference type="InterPro" id="IPR015879">
    <property type="entry name" value="Ring_hydroxy_dOase_asu_C_dom"/>
</dbReference>
<evidence type="ECO:0000256" key="4">
    <source>
        <dbReference type="ARBA" id="ARBA00023002"/>
    </source>
</evidence>
<dbReference type="SUPFAM" id="SSF55961">
    <property type="entry name" value="Bet v1-like"/>
    <property type="match status" value="1"/>
</dbReference>
<dbReference type="PRINTS" id="PR00090">
    <property type="entry name" value="RNGDIOXGNASE"/>
</dbReference>
<dbReference type="CDD" id="cd08882">
    <property type="entry name" value="RHO_alpha_C_MupW-like"/>
    <property type="match status" value="1"/>
</dbReference>
<organism evidence="8 9">
    <name type="scientific">PS1 clade bacterium</name>
    <dbReference type="NCBI Taxonomy" id="2175152"/>
    <lineage>
        <taxon>Bacteria</taxon>
        <taxon>Pseudomonadati</taxon>
        <taxon>Pseudomonadota</taxon>
        <taxon>Alphaproteobacteria</taxon>
        <taxon>PS1 clade</taxon>
    </lineage>
</organism>
<name>A0A368EKB1_9PROT</name>
<evidence type="ECO:0000256" key="2">
    <source>
        <dbReference type="ARBA" id="ARBA00022714"/>
    </source>
</evidence>
<dbReference type="Pfam" id="PF00355">
    <property type="entry name" value="Rieske"/>
    <property type="match status" value="1"/>
</dbReference>
<keyword evidence="6" id="KW-0411">Iron-sulfur</keyword>
<evidence type="ECO:0000256" key="6">
    <source>
        <dbReference type="ARBA" id="ARBA00023014"/>
    </source>
</evidence>
<feature type="domain" description="Rieske" evidence="7">
    <location>
        <begin position="75"/>
        <end position="180"/>
    </location>
</feature>
<dbReference type="GO" id="GO:0051537">
    <property type="term" value="F:2 iron, 2 sulfur cluster binding"/>
    <property type="evidence" value="ECO:0007669"/>
    <property type="project" value="UniProtKB-KW"/>
</dbReference>
<dbReference type="InterPro" id="IPR017941">
    <property type="entry name" value="Rieske_2Fe-2S"/>
</dbReference>
<protein>
    <submittedName>
        <fullName evidence="8">Aromatic ring-hydroxylating dioxygenase subunit alpha</fullName>
    </submittedName>
</protein>
<evidence type="ECO:0000313" key="9">
    <source>
        <dbReference type="Proteomes" id="UP000252289"/>
    </source>
</evidence>
<evidence type="ECO:0000313" key="8">
    <source>
        <dbReference type="EMBL" id="RCL85055.1"/>
    </source>
</evidence>
<keyword evidence="2" id="KW-0001">2Fe-2S</keyword>
<dbReference type="EMBL" id="QOQK01000005">
    <property type="protein sequence ID" value="RCL85055.1"/>
    <property type="molecule type" value="Genomic_DNA"/>
</dbReference>
<dbReference type="PANTHER" id="PTHR43756:SF5">
    <property type="entry name" value="CHOLINE MONOOXYGENASE, CHLOROPLASTIC"/>
    <property type="match status" value="1"/>
</dbReference>
<keyword evidence="4" id="KW-0560">Oxidoreductase</keyword>
<comment type="cofactor">
    <cofactor evidence="1">
        <name>Fe cation</name>
        <dbReference type="ChEBI" id="CHEBI:24875"/>
    </cofactor>
</comment>
<keyword evidence="3" id="KW-0479">Metal-binding</keyword>
<dbReference type="SUPFAM" id="SSF50022">
    <property type="entry name" value="ISP domain"/>
    <property type="match status" value="1"/>
</dbReference>
<comment type="caution">
    <text evidence="8">The sequence shown here is derived from an EMBL/GenBank/DDBJ whole genome shotgun (WGS) entry which is preliminary data.</text>
</comment>
<dbReference type="GO" id="GO:0005506">
    <property type="term" value="F:iron ion binding"/>
    <property type="evidence" value="ECO:0007669"/>
    <property type="project" value="InterPro"/>
</dbReference>
<keyword evidence="5" id="KW-0408">Iron</keyword>
<gene>
    <name evidence="8" type="ORF">DBW64_02075</name>
</gene>
<evidence type="ECO:0000256" key="1">
    <source>
        <dbReference type="ARBA" id="ARBA00001962"/>
    </source>
</evidence>
<dbReference type="InterPro" id="IPR001663">
    <property type="entry name" value="Rng_hydr_dOase-A"/>
</dbReference>
<dbReference type="InterPro" id="IPR036922">
    <property type="entry name" value="Rieske_2Fe-2S_sf"/>
</dbReference>
<keyword evidence="8" id="KW-0223">Dioxygenase</keyword>
<evidence type="ECO:0000259" key="7">
    <source>
        <dbReference type="PROSITE" id="PS51296"/>
    </source>
</evidence>
<evidence type="ECO:0000256" key="3">
    <source>
        <dbReference type="ARBA" id="ARBA00022723"/>
    </source>
</evidence>
<proteinExistence type="predicted"/>
<dbReference type="Proteomes" id="UP000252289">
    <property type="component" value="Unassembled WGS sequence"/>
</dbReference>
<dbReference type="GO" id="GO:0051213">
    <property type="term" value="F:dioxygenase activity"/>
    <property type="evidence" value="ECO:0007669"/>
    <property type="project" value="UniProtKB-KW"/>
</dbReference>
<dbReference type="CDD" id="cd03469">
    <property type="entry name" value="Rieske_RO_Alpha_N"/>
    <property type="match status" value="1"/>
</dbReference>
<reference evidence="8 9" key="1">
    <citation type="journal article" date="2018" name="Microbiome">
        <title>Fine metagenomic profile of the Mediterranean stratified and mixed water columns revealed by assembly and recruitment.</title>
        <authorList>
            <person name="Haro-Moreno J.M."/>
            <person name="Lopez-Perez M."/>
            <person name="De La Torre J.R."/>
            <person name="Picazo A."/>
            <person name="Camacho A."/>
            <person name="Rodriguez-Valera F."/>
        </authorList>
    </citation>
    <scope>NUCLEOTIDE SEQUENCE [LARGE SCALE GENOMIC DNA]</scope>
    <source>
        <strain evidence="8">MED-G50</strain>
    </source>
</reference>
<dbReference type="PROSITE" id="PS51296">
    <property type="entry name" value="RIESKE"/>
    <property type="match status" value="1"/>
</dbReference>
<sequence length="468" mass="54111">MSEKTSNPSDEDLTRQAKGVNWVDLMEEDARPVPDFLKEPSYEYLGSDPIPASRYTSVEFENLEKEKMWPNIWQFAAREEDLLEPGDYVVFDNADRTFLIVRQDDGGVRAFHNVCLHRGRKLRTEDGCADKFQCPFHGYTWNKDGSLNEIPNRWDFGHLSDEKMKLPEAEVGRWGGYIFIKENPGGPTLEEFLAPLPEHFKRWRHEECATVLWVGKVVPANWKVTAEAFMEAWHTLVTHPQILPFTGDENSAYWFWGDNVNVNLVPFGVISPHIDPTDKKQQWIVDEFVKYNGRSAENYDPDSDPFKIEVPEGVSARRALGSNFREYYTEIFGHDHSEATDAELLDAIVYNVFPNFAPWGGFMPNIVYRWKPWQDPDHCLMEVRILSRIPPGQPMPASPPMKFLSVDQKWTEAPELGALGEVFEQDMENLPYVQEGLKASKNGEVQLGDYQEIRIRQFHQTLEKYVEK</sequence>
<dbReference type="Pfam" id="PF00848">
    <property type="entry name" value="Ring_hydroxyl_A"/>
    <property type="match status" value="1"/>
</dbReference>
<dbReference type="PANTHER" id="PTHR43756">
    <property type="entry name" value="CHOLINE MONOOXYGENASE, CHLOROPLASTIC"/>
    <property type="match status" value="1"/>
</dbReference>
<dbReference type="AlphaFoldDB" id="A0A368EKB1"/>
<evidence type="ECO:0000256" key="5">
    <source>
        <dbReference type="ARBA" id="ARBA00023004"/>
    </source>
</evidence>
<accession>A0A368EKB1</accession>
<dbReference type="Gene3D" id="3.90.380.10">
    <property type="entry name" value="Naphthalene 1,2-dioxygenase Alpha Subunit, Chain A, domain 1"/>
    <property type="match status" value="1"/>
</dbReference>